<dbReference type="EMBL" id="VIGC01000019">
    <property type="protein sequence ID" value="TQE94871.1"/>
    <property type="molecule type" value="Genomic_DNA"/>
</dbReference>
<proteinExistence type="predicted"/>
<keyword evidence="2" id="KW-1133">Transmembrane helix</keyword>
<accession>A0A540VDM8</accession>
<feature type="transmembrane region" description="Helical" evidence="2">
    <location>
        <begin position="51"/>
        <end position="69"/>
    </location>
</feature>
<evidence type="ECO:0000256" key="1">
    <source>
        <dbReference type="SAM" id="MobiDB-lite"/>
    </source>
</evidence>
<dbReference type="OrthoDB" id="9805504at2"/>
<dbReference type="Proteomes" id="UP000317371">
    <property type="component" value="Unassembled WGS sequence"/>
</dbReference>
<evidence type="ECO:0000313" key="3">
    <source>
        <dbReference type="EMBL" id="TQE94871.1"/>
    </source>
</evidence>
<gene>
    <name evidence="3" type="ORF">FKZ61_14745</name>
</gene>
<sequence length="242" mass="25547">MAARGRQSGMPLQVDGSPGDGASMLDRRAGREGLRHPSSAFTRLGADWSRLAALWVWVALTFLAFSFPVQAMPASQAETCACDADRYSCSDFPSWIQAQECYAYCLVTVGFDIHRLDEDGDGVVCELPLLLPTATPASLSEAPAVPSPTLSVSPPLTPVTSITATQALTPVQPVTAAQDLTPPPAPPGNRVAWQEVAPYGLGAAGIVVLLLVFWFLRIRRGSQGGDPDGGGPPEHQATTRLP</sequence>
<organism evidence="3 4">
    <name type="scientific">Litorilinea aerophila</name>
    <dbReference type="NCBI Taxonomy" id="1204385"/>
    <lineage>
        <taxon>Bacteria</taxon>
        <taxon>Bacillati</taxon>
        <taxon>Chloroflexota</taxon>
        <taxon>Caldilineae</taxon>
        <taxon>Caldilineales</taxon>
        <taxon>Caldilineaceae</taxon>
        <taxon>Litorilinea</taxon>
    </lineage>
</organism>
<comment type="caution">
    <text evidence="3">The sequence shown here is derived from an EMBL/GenBank/DDBJ whole genome shotgun (WGS) entry which is preliminary data.</text>
</comment>
<protein>
    <submittedName>
        <fullName evidence="3">Uncharacterized protein</fullName>
    </submittedName>
</protein>
<evidence type="ECO:0000313" key="4">
    <source>
        <dbReference type="Proteomes" id="UP000317371"/>
    </source>
</evidence>
<feature type="transmembrane region" description="Helical" evidence="2">
    <location>
        <begin position="196"/>
        <end position="216"/>
    </location>
</feature>
<keyword evidence="4" id="KW-1185">Reference proteome</keyword>
<feature type="region of interest" description="Disordered" evidence="1">
    <location>
        <begin position="222"/>
        <end position="242"/>
    </location>
</feature>
<keyword evidence="2" id="KW-0472">Membrane</keyword>
<reference evidence="3 4" key="1">
    <citation type="submission" date="2019-06" db="EMBL/GenBank/DDBJ databases">
        <title>Genome sequence of Litorilinea aerophila BAA-2444.</title>
        <authorList>
            <person name="Maclea K.S."/>
            <person name="Maurais E.G."/>
            <person name="Iannazzi L.C."/>
        </authorList>
    </citation>
    <scope>NUCLEOTIDE SEQUENCE [LARGE SCALE GENOMIC DNA]</scope>
    <source>
        <strain evidence="3 4">ATCC BAA-2444</strain>
    </source>
</reference>
<feature type="region of interest" description="Disordered" evidence="1">
    <location>
        <begin position="1"/>
        <end position="26"/>
    </location>
</feature>
<name>A0A540VDM8_9CHLR</name>
<dbReference type="AlphaFoldDB" id="A0A540VDM8"/>
<keyword evidence="2" id="KW-0812">Transmembrane</keyword>
<feature type="compositionally biased region" description="Gly residues" evidence="1">
    <location>
        <begin position="222"/>
        <end position="232"/>
    </location>
</feature>
<evidence type="ECO:0000256" key="2">
    <source>
        <dbReference type="SAM" id="Phobius"/>
    </source>
</evidence>
<dbReference type="InParanoid" id="A0A540VDM8"/>